<dbReference type="Proteomes" id="UP001519460">
    <property type="component" value="Unassembled WGS sequence"/>
</dbReference>
<proteinExistence type="predicted"/>
<protein>
    <submittedName>
        <fullName evidence="1">Uncharacterized protein</fullName>
    </submittedName>
</protein>
<organism evidence="1 2">
    <name type="scientific">Batillaria attramentaria</name>
    <dbReference type="NCBI Taxonomy" id="370345"/>
    <lineage>
        <taxon>Eukaryota</taxon>
        <taxon>Metazoa</taxon>
        <taxon>Spiralia</taxon>
        <taxon>Lophotrochozoa</taxon>
        <taxon>Mollusca</taxon>
        <taxon>Gastropoda</taxon>
        <taxon>Caenogastropoda</taxon>
        <taxon>Sorbeoconcha</taxon>
        <taxon>Cerithioidea</taxon>
        <taxon>Batillariidae</taxon>
        <taxon>Batillaria</taxon>
    </lineage>
</organism>
<evidence type="ECO:0000313" key="1">
    <source>
        <dbReference type="EMBL" id="KAK7480698.1"/>
    </source>
</evidence>
<dbReference type="EMBL" id="JACVVK020000276">
    <property type="protein sequence ID" value="KAK7480698.1"/>
    <property type="molecule type" value="Genomic_DNA"/>
</dbReference>
<gene>
    <name evidence="1" type="ORF">BaRGS_00028066</name>
</gene>
<dbReference type="AlphaFoldDB" id="A0ABD0K172"/>
<accession>A0ABD0K172</accession>
<evidence type="ECO:0000313" key="2">
    <source>
        <dbReference type="Proteomes" id="UP001519460"/>
    </source>
</evidence>
<sequence length="56" mass="6127">MIPVRLIEHMSTLCPCRGVICPAKMHSPSRRYVTGGQACQLGRANTSNQGGFVCHR</sequence>
<comment type="caution">
    <text evidence="1">The sequence shown here is derived from an EMBL/GenBank/DDBJ whole genome shotgun (WGS) entry which is preliminary data.</text>
</comment>
<keyword evidence="2" id="KW-1185">Reference proteome</keyword>
<name>A0ABD0K172_9CAEN</name>
<reference evidence="1 2" key="1">
    <citation type="journal article" date="2023" name="Sci. Data">
        <title>Genome assembly of the Korean intertidal mud-creeper Batillaria attramentaria.</title>
        <authorList>
            <person name="Patra A.K."/>
            <person name="Ho P.T."/>
            <person name="Jun S."/>
            <person name="Lee S.J."/>
            <person name="Kim Y."/>
            <person name="Won Y.J."/>
        </authorList>
    </citation>
    <scope>NUCLEOTIDE SEQUENCE [LARGE SCALE GENOMIC DNA]</scope>
    <source>
        <strain evidence="1">Wonlab-2016</strain>
    </source>
</reference>
<feature type="non-terminal residue" evidence="1">
    <location>
        <position position="56"/>
    </location>
</feature>